<evidence type="ECO:0000313" key="2">
    <source>
        <dbReference type="EMBL" id="KRY06467.1"/>
    </source>
</evidence>
<dbReference type="EMBL" id="JYDQ01000779">
    <property type="protein sequence ID" value="KRY06467.1"/>
    <property type="molecule type" value="Genomic_DNA"/>
</dbReference>
<sequence length="241" mass="27260">MSLHSLPVLTAEKMFQEDVRLMKCPKIIRLDGVGASATCNEPSQCTQKALDRLVRDEFQVYGSDNHTCKQADVSLFAPMLGTFVSDHEGSSKVDPYIAERPRWIHPGRRQLTHPLLERTRCHSSAESTLAENAFNSTATTENPESFSQCRKSLSHTSVQLPAVLPFDQQIHDHPFAREQSWEFRFLFQLSSAKTSTDSHDPELIYKGIETAQRLHHRFVSRILRSESVDLLLPDPDSLGCL</sequence>
<evidence type="ECO:0000313" key="1">
    <source>
        <dbReference type="EMBL" id="KRY06421.1"/>
    </source>
</evidence>
<accession>A0A0V0Z2Z2</accession>
<dbReference type="OrthoDB" id="5915366at2759"/>
<evidence type="ECO:0000313" key="3">
    <source>
        <dbReference type="EMBL" id="KRY06919.1"/>
    </source>
</evidence>
<evidence type="ECO:0000313" key="4">
    <source>
        <dbReference type="Proteomes" id="UP000054783"/>
    </source>
</evidence>
<keyword evidence="4" id="KW-1185">Reference proteome</keyword>
<reference evidence="3 4" key="1">
    <citation type="submission" date="2015-01" db="EMBL/GenBank/DDBJ databases">
        <title>Evolution of Trichinella species and genotypes.</title>
        <authorList>
            <person name="Korhonen P.K."/>
            <person name="Edoardo P."/>
            <person name="Giuseppe L.R."/>
            <person name="Gasser R.B."/>
        </authorList>
    </citation>
    <scope>NUCLEOTIDE SEQUENCE [LARGE SCALE GENOMIC DNA]</scope>
    <source>
        <strain evidence="3">ISS2496</strain>
    </source>
</reference>
<comment type="caution">
    <text evidence="3">The sequence shown here is derived from an EMBL/GenBank/DDBJ whole genome shotgun (WGS) entry which is preliminary data.</text>
</comment>
<dbReference type="EMBL" id="JYDQ01000798">
    <property type="protein sequence ID" value="KRY06421.1"/>
    <property type="molecule type" value="Genomic_DNA"/>
</dbReference>
<proteinExistence type="predicted"/>
<dbReference type="AlphaFoldDB" id="A0A0V0Z2Z2"/>
<protein>
    <submittedName>
        <fullName evidence="3">Uncharacterized protein</fullName>
    </submittedName>
</protein>
<gene>
    <name evidence="2" type="ORF">T12_11525</name>
    <name evidence="1" type="ORF">T12_655</name>
    <name evidence="3" type="ORF">T12_7017</name>
</gene>
<dbReference type="EMBL" id="JYDQ01000614">
    <property type="protein sequence ID" value="KRY06919.1"/>
    <property type="molecule type" value="Genomic_DNA"/>
</dbReference>
<dbReference type="Proteomes" id="UP000054783">
    <property type="component" value="Unassembled WGS sequence"/>
</dbReference>
<organism evidence="3 4">
    <name type="scientific">Trichinella patagoniensis</name>
    <dbReference type="NCBI Taxonomy" id="990121"/>
    <lineage>
        <taxon>Eukaryota</taxon>
        <taxon>Metazoa</taxon>
        <taxon>Ecdysozoa</taxon>
        <taxon>Nematoda</taxon>
        <taxon>Enoplea</taxon>
        <taxon>Dorylaimia</taxon>
        <taxon>Trichinellida</taxon>
        <taxon>Trichinellidae</taxon>
        <taxon>Trichinella</taxon>
    </lineage>
</organism>
<name>A0A0V0Z2Z2_9BILA</name>